<dbReference type="EMBL" id="BMAO01012713">
    <property type="protein sequence ID" value="GFQ83437.1"/>
    <property type="molecule type" value="Genomic_DNA"/>
</dbReference>
<evidence type="ECO:0000313" key="4">
    <source>
        <dbReference type="Proteomes" id="UP000887116"/>
    </source>
</evidence>
<evidence type="ECO:0000313" key="3">
    <source>
        <dbReference type="EMBL" id="GFQ83437.1"/>
    </source>
</evidence>
<name>A0A8X6FLE4_TRICU</name>
<gene>
    <name evidence="3" type="ORF">TNCT_722451</name>
</gene>
<dbReference type="AlphaFoldDB" id="A0A8X6FLE4"/>
<accession>A0A8X6FLE4</accession>
<dbReference type="Proteomes" id="UP000887116">
    <property type="component" value="Unassembled WGS sequence"/>
</dbReference>
<feature type="domain" description="Mid2" evidence="2">
    <location>
        <begin position="7"/>
        <end position="35"/>
    </location>
</feature>
<proteinExistence type="predicted"/>
<organism evidence="3 4">
    <name type="scientific">Trichonephila clavata</name>
    <name type="common">Joro spider</name>
    <name type="synonym">Nephila clavata</name>
    <dbReference type="NCBI Taxonomy" id="2740835"/>
    <lineage>
        <taxon>Eukaryota</taxon>
        <taxon>Metazoa</taxon>
        <taxon>Ecdysozoa</taxon>
        <taxon>Arthropoda</taxon>
        <taxon>Chelicerata</taxon>
        <taxon>Arachnida</taxon>
        <taxon>Araneae</taxon>
        <taxon>Araneomorphae</taxon>
        <taxon>Entelegynae</taxon>
        <taxon>Araneoidea</taxon>
        <taxon>Nephilidae</taxon>
        <taxon>Trichonephila</taxon>
    </lineage>
</organism>
<dbReference type="Pfam" id="PF04478">
    <property type="entry name" value="Mid2"/>
    <property type="match status" value="1"/>
</dbReference>
<evidence type="ECO:0000256" key="1">
    <source>
        <dbReference type="SAM" id="Phobius"/>
    </source>
</evidence>
<sequence>MFRNVDVSSKKSKIVLGAVVGCCVVVLIIILSVVLSKSKTQAHDLQANDRIECPGFK</sequence>
<keyword evidence="4" id="KW-1185">Reference proteome</keyword>
<dbReference type="InterPro" id="IPR007567">
    <property type="entry name" value="Mid2_dom"/>
</dbReference>
<reference evidence="3" key="1">
    <citation type="submission" date="2020-07" db="EMBL/GenBank/DDBJ databases">
        <title>Multicomponent nature underlies the extraordinary mechanical properties of spider dragline silk.</title>
        <authorList>
            <person name="Kono N."/>
            <person name="Nakamura H."/>
            <person name="Mori M."/>
            <person name="Yoshida Y."/>
            <person name="Ohtoshi R."/>
            <person name="Malay A.D."/>
            <person name="Moran D.A.P."/>
            <person name="Tomita M."/>
            <person name="Numata K."/>
            <person name="Arakawa K."/>
        </authorList>
    </citation>
    <scope>NUCLEOTIDE SEQUENCE</scope>
</reference>
<keyword evidence="1" id="KW-0812">Transmembrane</keyword>
<evidence type="ECO:0000259" key="2">
    <source>
        <dbReference type="Pfam" id="PF04478"/>
    </source>
</evidence>
<feature type="transmembrane region" description="Helical" evidence="1">
    <location>
        <begin position="14"/>
        <end position="35"/>
    </location>
</feature>
<keyword evidence="1" id="KW-1133">Transmembrane helix</keyword>
<protein>
    <recommendedName>
        <fullName evidence="2">Mid2 domain-containing protein</fullName>
    </recommendedName>
</protein>
<comment type="caution">
    <text evidence="3">The sequence shown here is derived from an EMBL/GenBank/DDBJ whole genome shotgun (WGS) entry which is preliminary data.</text>
</comment>
<feature type="non-terminal residue" evidence="3">
    <location>
        <position position="1"/>
    </location>
</feature>
<keyword evidence="1" id="KW-0472">Membrane</keyword>